<accession>A0ABY8BYT8</accession>
<keyword evidence="1" id="KW-0175">Coiled coil</keyword>
<name>A0ABY8BYT8_9MICO</name>
<evidence type="ECO:0000256" key="1">
    <source>
        <dbReference type="SAM" id="Coils"/>
    </source>
</evidence>
<evidence type="ECO:0000313" key="3">
    <source>
        <dbReference type="EMBL" id="WEG08627.1"/>
    </source>
</evidence>
<evidence type="ECO:0000256" key="2">
    <source>
        <dbReference type="SAM" id="MobiDB-lite"/>
    </source>
</evidence>
<feature type="region of interest" description="Disordered" evidence="2">
    <location>
        <begin position="1"/>
        <end position="27"/>
    </location>
</feature>
<dbReference type="EMBL" id="CP119108">
    <property type="protein sequence ID" value="WEG08627.1"/>
    <property type="molecule type" value="Genomic_DNA"/>
</dbReference>
<sequence>MAGWTRESSDPEPLVDGASELDVSQGRHRQVSVRSIGNDAFEVVSTDQVPDDPTEWTTAIRVVADEDGVHTLVELSMSSDDLARRVSVGRPKIVRDLLGAVERPYLGGSGVPTEPLSVPAAGIAILTEMLAKPARTLPIIVCAEPNGEHDGSWLRVAGAIAARAEGIAAVVTLDRTAVAAFRREYEALAIWDGGVRVYAPGIVDRDADGWRHRYYLRSRFEESPRATIDRIVYSVAQLSTRRRVPGVFRAFGEQGGLPADALDGMIPAKEFADAHEQWEFELDVARDEQSSLEKELASANGHLARLKDALIGRGLADLLWGTQHEEAASIPDSVQDSSEAVLAAQMYLSEWLVLPDSAIRELDDIDTAPEAYNWGNKTWRGLRALAAYAQDRAAGWDKGGFWEWCASGPALGWPATSKKLSMTESEGVQTGGKFKGTRVFKVDAAVDTSGEITMLAHLKISEGGGNLAPRVYFYDDTSGPTGKVHVGLVGPHHLVPNKSTN</sequence>
<organism evidence="3 4">
    <name type="scientific">Microbacterium horticulturae</name>
    <dbReference type="NCBI Taxonomy" id="3028316"/>
    <lineage>
        <taxon>Bacteria</taxon>
        <taxon>Bacillati</taxon>
        <taxon>Actinomycetota</taxon>
        <taxon>Actinomycetes</taxon>
        <taxon>Micrococcales</taxon>
        <taxon>Microbacteriaceae</taxon>
        <taxon>Microbacterium</taxon>
    </lineage>
</organism>
<dbReference type="RefSeq" id="WP_275277955.1">
    <property type="nucleotide sequence ID" value="NZ_CP119108.1"/>
</dbReference>
<gene>
    <name evidence="3" type="ORF">PU630_15485</name>
</gene>
<evidence type="ECO:0000313" key="4">
    <source>
        <dbReference type="Proteomes" id="UP001214553"/>
    </source>
</evidence>
<protein>
    <submittedName>
        <fullName evidence="3">Uncharacterized protein</fullName>
    </submittedName>
</protein>
<keyword evidence="4" id="KW-1185">Reference proteome</keyword>
<dbReference type="Proteomes" id="UP001214553">
    <property type="component" value="Chromosome"/>
</dbReference>
<feature type="coiled-coil region" evidence="1">
    <location>
        <begin position="275"/>
        <end position="309"/>
    </location>
</feature>
<reference evidence="3 4" key="1">
    <citation type="submission" date="2023-03" db="EMBL/GenBank/DDBJ databases">
        <title>Genome sequence of Microbacterium sp. KACC 23027.</title>
        <authorList>
            <person name="Kim S."/>
            <person name="Heo J."/>
            <person name="Kwon S.-W."/>
        </authorList>
    </citation>
    <scope>NUCLEOTIDE SEQUENCE [LARGE SCALE GENOMIC DNA]</scope>
    <source>
        <strain evidence="3 4">KACC 23027</strain>
    </source>
</reference>
<proteinExistence type="predicted"/>